<keyword evidence="4" id="KW-0732">Signal</keyword>
<sequence length="257" mass="29787">MFQKSLTSTWKDYQSLTANATANDFATENCQQFQDRPLPKFPFLAFDNLIFIMFQAFQLYFCFNAIFHEHIIQILTITLLNFCWALYGTVQAVEVKISLGELDELSNCVNKPTLVPNFWGNDIPCVVILLIFAFIMSYLSYKLYKQFGWWQARGLLTGFIIFHMVVTIMVLILEILAYRFVATEHRVGMIVFLVLWLAVIVDFVFAMLLFAFGVRVVRHFGQGLKEILDKNEVQQEEPPSQNPGGLVHIWDDLEFEP</sequence>
<dbReference type="EMBL" id="CAJVPY010004378">
    <property type="protein sequence ID" value="CAG8617512.1"/>
    <property type="molecule type" value="Genomic_DNA"/>
</dbReference>
<evidence type="ECO:0000256" key="6">
    <source>
        <dbReference type="ARBA" id="ARBA00023136"/>
    </source>
</evidence>
<dbReference type="Proteomes" id="UP000789405">
    <property type="component" value="Unassembled WGS sequence"/>
</dbReference>
<evidence type="ECO:0000256" key="4">
    <source>
        <dbReference type="ARBA" id="ARBA00022729"/>
    </source>
</evidence>
<keyword evidence="5 7" id="KW-1133">Transmembrane helix</keyword>
<dbReference type="OrthoDB" id="2437457at2759"/>
<dbReference type="InterPro" id="IPR004240">
    <property type="entry name" value="EMP70"/>
</dbReference>
<keyword evidence="6 7" id="KW-0472">Membrane</keyword>
<feature type="transmembrane region" description="Helical" evidence="7">
    <location>
        <begin position="43"/>
        <end position="63"/>
    </location>
</feature>
<keyword evidence="3 7" id="KW-0812">Transmembrane</keyword>
<evidence type="ECO:0000313" key="8">
    <source>
        <dbReference type="EMBL" id="CAG8617512.1"/>
    </source>
</evidence>
<comment type="subcellular location">
    <subcellularLocation>
        <location evidence="1">Membrane</location>
        <topology evidence="1">Multi-pass membrane protein</topology>
    </subcellularLocation>
</comment>
<dbReference type="GO" id="GO:0016020">
    <property type="term" value="C:membrane"/>
    <property type="evidence" value="ECO:0007669"/>
    <property type="project" value="UniProtKB-SubCell"/>
</dbReference>
<evidence type="ECO:0000256" key="2">
    <source>
        <dbReference type="ARBA" id="ARBA00005227"/>
    </source>
</evidence>
<protein>
    <submittedName>
        <fullName evidence="8">1179_t:CDS:1</fullName>
    </submittedName>
</protein>
<feature type="non-terminal residue" evidence="8">
    <location>
        <position position="257"/>
    </location>
</feature>
<dbReference type="PANTHER" id="PTHR34391">
    <property type="entry name" value="UPF0658 GOLGI APPARATUS MEMBRANE PROTEIN C1952.10C-RELATED"/>
    <property type="match status" value="1"/>
</dbReference>
<dbReference type="InterPro" id="IPR040410">
    <property type="entry name" value="UPF0658_Golgi"/>
</dbReference>
<proteinExistence type="inferred from homology"/>
<reference evidence="8" key="1">
    <citation type="submission" date="2021-06" db="EMBL/GenBank/DDBJ databases">
        <authorList>
            <person name="Kallberg Y."/>
            <person name="Tangrot J."/>
            <person name="Rosling A."/>
        </authorList>
    </citation>
    <scope>NUCLEOTIDE SEQUENCE</scope>
    <source>
        <strain evidence="8">MA453B</strain>
    </source>
</reference>
<dbReference type="GO" id="GO:0005794">
    <property type="term" value="C:Golgi apparatus"/>
    <property type="evidence" value="ECO:0007669"/>
    <property type="project" value="TreeGrafter"/>
</dbReference>
<dbReference type="PANTHER" id="PTHR34391:SF1">
    <property type="entry name" value="UPF0658 GOLGI APPARATUS MEMBRANE PROTEIN C1952.10C-RELATED"/>
    <property type="match status" value="1"/>
</dbReference>
<feature type="transmembrane region" description="Helical" evidence="7">
    <location>
        <begin position="126"/>
        <end position="144"/>
    </location>
</feature>
<evidence type="ECO:0000256" key="7">
    <source>
        <dbReference type="SAM" id="Phobius"/>
    </source>
</evidence>
<accession>A0A9N9CVC9</accession>
<gene>
    <name evidence="8" type="ORF">DERYTH_LOCUS8465</name>
</gene>
<evidence type="ECO:0000256" key="1">
    <source>
        <dbReference type="ARBA" id="ARBA00004141"/>
    </source>
</evidence>
<dbReference type="Pfam" id="PF02990">
    <property type="entry name" value="EMP70"/>
    <property type="match status" value="1"/>
</dbReference>
<comment type="similarity">
    <text evidence="2">Belongs to the nonaspanin (TM9SF) (TC 9.A.2) family.</text>
</comment>
<feature type="transmembrane region" description="Helical" evidence="7">
    <location>
        <begin position="156"/>
        <end position="181"/>
    </location>
</feature>
<evidence type="ECO:0000256" key="3">
    <source>
        <dbReference type="ARBA" id="ARBA00022692"/>
    </source>
</evidence>
<comment type="caution">
    <text evidence="8">The sequence shown here is derived from an EMBL/GenBank/DDBJ whole genome shotgun (WGS) entry which is preliminary data.</text>
</comment>
<evidence type="ECO:0000313" key="9">
    <source>
        <dbReference type="Proteomes" id="UP000789405"/>
    </source>
</evidence>
<feature type="transmembrane region" description="Helical" evidence="7">
    <location>
        <begin position="187"/>
        <end position="212"/>
    </location>
</feature>
<feature type="transmembrane region" description="Helical" evidence="7">
    <location>
        <begin position="70"/>
        <end position="87"/>
    </location>
</feature>
<dbReference type="AlphaFoldDB" id="A0A9N9CVC9"/>
<organism evidence="8 9">
    <name type="scientific">Dentiscutata erythropus</name>
    <dbReference type="NCBI Taxonomy" id="1348616"/>
    <lineage>
        <taxon>Eukaryota</taxon>
        <taxon>Fungi</taxon>
        <taxon>Fungi incertae sedis</taxon>
        <taxon>Mucoromycota</taxon>
        <taxon>Glomeromycotina</taxon>
        <taxon>Glomeromycetes</taxon>
        <taxon>Diversisporales</taxon>
        <taxon>Gigasporaceae</taxon>
        <taxon>Dentiscutata</taxon>
    </lineage>
</organism>
<name>A0A9N9CVC9_9GLOM</name>
<keyword evidence="9" id="KW-1185">Reference proteome</keyword>
<evidence type="ECO:0000256" key="5">
    <source>
        <dbReference type="ARBA" id="ARBA00022989"/>
    </source>
</evidence>